<feature type="chain" id="PRO_5029754947" evidence="6">
    <location>
        <begin position="26"/>
        <end position="436"/>
    </location>
</feature>
<dbReference type="InterPro" id="IPR029045">
    <property type="entry name" value="ClpP/crotonase-like_dom_sf"/>
</dbReference>
<dbReference type="Pfam" id="PF01957">
    <property type="entry name" value="NfeD"/>
    <property type="match status" value="1"/>
</dbReference>
<proteinExistence type="predicted"/>
<dbReference type="Proteomes" id="UP000461162">
    <property type="component" value="Unassembled WGS sequence"/>
</dbReference>
<keyword evidence="4 5" id="KW-0472">Membrane</keyword>
<evidence type="ECO:0000259" key="9">
    <source>
        <dbReference type="Pfam" id="PF25145"/>
    </source>
</evidence>
<comment type="caution">
    <text evidence="10">The sequence shown here is derived from an EMBL/GenBank/DDBJ whole genome shotgun (WGS) entry which is preliminary data.</text>
</comment>
<reference evidence="10 11" key="1">
    <citation type="submission" date="2019-11" db="EMBL/GenBank/DDBJ databases">
        <title>Pseudodesulfovibrio alkaliphilus, sp. nov., an alkaliphilic sulfate-reducing bacteria from mud volcano of Taman peninsula, Russia.</title>
        <authorList>
            <person name="Frolova A."/>
            <person name="Merkel A.Y."/>
            <person name="Slobodkin A.I."/>
        </authorList>
    </citation>
    <scope>NUCLEOTIDE SEQUENCE [LARGE SCALE GENOMIC DNA]</scope>
    <source>
        <strain evidence="10 11">F-1</strain>
    </source>
</reference>
<feature type="domain" description="NfeD1b N-terminal" evidence="9">
    <location>
        <begin position="35"/>
        <end position="193"/>
    </location>
</feature>
<dbReference type="SUPFAM" id="SSF52096">
    <property type="entry name" value="ClpP/crotonase"/>
    <property type="match status" value="1"/>
</dbReference>
<dbReference type="Pfam" id="PF24961">
    <property type="entry name" value="NfeD_membrane"/>
    <property type="match status" value="1"/>
</dbReference>
<evidence type="ECO:0000313" key="11">
    <source>
        <dbReference type="Proteomes" id="UP000461162"/>
    </source>
</evidence>
<evidence type="ECO:0000256" key="4">
    <source>
        <dbReference type="ARBA" id="ARBA00023136"/>
    </source>
</evidence>
<evidence type="ECO:0000256" key="1">
    <source>
        <dbReference type="ARBA" id="ARBA00004141"/>
    </source>
</evidence>
<gene>
    <name evidence="10" type="ORF">GKC30_08220</name>
</gene>
<feature type="transmembrane region" description="Helical" evidence="5">
    <location>
        <begin position="343"/>
        <end position="364"/>
    </location>
</feature>
<accession>A0A7K1KNF4</accession>
<dbReference type="Pfam" id="PF25145">
    <property type="entry name" value="NfeD1b_N"/>
    <property type="match status" value="1"/>
</dbReference>
<protein>
    <submittedName>
        <fullName evidence="10">Nodulation protein NfeD</fullName>
    </submittedName>
</protein>
<comment type="subcellular location">
    <subcellularLocation>
        <location evidence="1">Membrane</location>
        <topology evidence="1">Multi-pass membrane protein</topology>
    </subcellularLocation>
</comment>
<evidence type="ECO:0000256" key="2">
    <source>
        <dbReference type="ARBA" id="ARBA00022692"/>
    </source>
</evidence>
<evidence type="ECO:0000256" key="6">
    <source>
        <dbReference type="SAM" id="SignalP"/>
    </source>
</evidence>
<evidence type="ECO:0000256" key="3">
    <source>
        <dbReference type="ARBA" id="ARBA00022989"/>
    </source>
</evidence>
<dbReference type="InterPro" id="IPR056738">
    <property type="entry name" value="NfeD1b_N"/>
</dbReference>
<feature type="signal peptide" evidence="6">
    <location>
        <begin position="1"/>
        <end position="25"/>
    </location>
</feature>
<dbReference type="AlphaFoldDB" id="A0A7K1KNF4"/>
<dbReference type="CDD" id="cd07020">
    <property type="entry name" value="Clp_protease_NfeD_1"/>
    <property type="match status" value="1"/>
</dbReference>
<dbReference type="InterPro" id="IPR056739">
    <property type="entry name" value="NfeD_membrane"/>
</dbReference>
<feature type="transmembrane region" description="Helical" evidence="5">
    <location>
        <begin position="235"/>
        <end position="258"/>
    </location>
</feature>
<feature type="domain" description="NfeD-like C-terminal" evidence="7">
    <location>
        <begin position="377"/>
        <end position="431"/>
    </location>
</feature>
<evidence type="ECO:0000259" key="7">
    <source>
        <dbReference type="Pfam" id="PF01957"/>
    </source>
</evidence>
<evidence type="ECO:0000256" key="5">
    <source>
        <dbReference type="SAM" id="Phobius"/>
    </source>
</evidence>
<dbReference type="PANTHER" id="PTHR33507">
    <property type="entry name" value="INNER MEMBRANE PROTEIN YBBJ"/>
    <property type="match status" value="1"/>
</dbReference>
<dbReference type="RefSeq" id="WP_155933917.1">
    <property type="nucleotide sequence ID" value="NZ_WODC01000004.1"/>
</dbReference>
<keyword evidence="3 5" id="KW-1133">Transmembrane helix</keyword>
<dbReference type="Gene3D" id="2.40.50.140">
    <property type="entry name" value="Nucleic acid-binding proteins"/>
    <property type="match status" value="1"/>
</dbReference>
<feature type="transmembrane region" description="Helical" evidence="5">
    <location>
        <begin position="290"/>
        <end position="305"/>
    </location>
</feature>
<dbReference type="Gene3D" id="3.90.226.10">
    <property type="entry name" value="2-enoyl-CoA Hydratase, Chain A, domain 1"/>
    <property type="match status" value="1"/>
</dbReference>
<dbReference type="InterPro" id="IPR052165">
    <property type="entry name" value="Membrane_assoc_protease"/>
</dbReference>
<organism evidence="10 11">
    <name type="scientific">Pseudodesulfovibrio alkaliphilus</name>
    <dbReference type="NCBI Taxonomy" id="2661613"/>
    <lineage>
        <taxon>Bacteria</taxon>
        <taxon>Pseudomonadati</taxon>
        <taxon>Thermodesulfobacteriota</taxon>
        <taxon>Desulfovibrionia</taxon>
        <taxon>Desulfovibrionales</taxon>
        <taxon>Desulfovibrionaceae</taxon>
    </lineage>
</organism>
<feature type="transmembrane region" description="Helical" evidence="5">
    <location>
        <begin position="265"/>
        <end position="284"/>
    </location>
</feature>
<dbReference type="PANTHER" id="PTHR33507:SF4">
    <property type="entry name" value="NODULATION COMPETITIVENESS PROTEIN NFED"/>
    <property type="match status" value="1"/>
</dbReference>
<keyword evidence="11" id="KW-1185">Reference proteome</keyword>
<name>A0A7K1KNF4_9BACT</name>
<keyword evidence="2 5" id="KW-0812">Transmembrane</keyword>
<dbReference type="EMBL" id="WODC01000004">
    <property type="protein sequence ID" value="MUM77615.1"/>
    <property type="molecule type" value="Genomic_DNA"/>
</dbReference>
<dbReference type="InterPro" id="IPR012340">
    <property type="entry name" value="NA-bd_OB-fold"/>
</dbReference>
<feature type="transmembrane region" description="Helical" evidence="5">
    <location>
        <begin position="312"/>
        <end position="331"/>
    </location>
</feature>
<keyword evidence="6" id="KW-0732">Signal</keyword>
<evidence type="ECO:0000259" key="8">
    <source>
        <dbReference type="Pfam" id="PF24961"/>
    </source>
</evidence>
<dbReference type="GO" id="GO:0016020">
    <property type="term" value="C:membrane"/>
    <property type="evidence" value="ECO:0007669"/>
    <property type="project" value="UniProtKB-SubCell"/>
</dbReference>
<evidence type="ECO:0000313" key="10">
    <source>
        <dbReference type="EMBL" id="MUM77615.1"/>
    </source>
</evidence>
<dbReference type="InterPro" id="IPR002810">
    <property type="entry name" value="NfeD-like_C"/>
</dbReference>
<feature type="domain" description="NfeD integral membrane" evidence="8">
    <location>
        <begin position="244"/>
        <end position="361"/>
    </location>
</feature>
<sequence>MRQLIRVLAAVFLLVCVCFPASSPADDRTFGVTRVTVSGPISPAQAELLDNALAHAVRQQSSMLLLVLDTPGGLGDSMRAMVSTILNAPMPVAVWVGPAGARAASAGVFLVAAASVAGMAPQTTIGAASPVGLGGAEIDGTMAKKVTQDFTSLVRAVSEARGRNSEWYASAVTESVSITANEALEARVVDLLAQTDRAFLVQAGRAGVLHEGATITFDPGQIQITDYEPGFRYSFLSWLLHPQVAYLLLMGGMLGLFIEITHPGSIFPGVFGGLCLLLGLYAMSVLPTDVTGLLLLGFALVLFLLEIKIVSYGLLSVAGAVAMFIGSVLLFRDDYGTLSVPMSFLLLPVLVVSGASAALVYLVVRSSRVERPLGLPALVGQEAEVLDWDGESGQIFLRGEIWAAKRASGDFSPRRGMRVQVVSANALTLEIGPLGS</sequence>